<evidence type="ECO:0000313" key="2">
    <source>
        <dbReference type="Proteomes" id="UP001595867"/>
    </source>
</evidence>
<evidence type="ECO:0000313" key="1">
    <source>
        <dbReference type="EMBL" id="MFC4070425.1"/>
    </source>
</evidence>
<evidence type="ECO:0008006" key="3">
    <source>
        <dbReference type="Google" id="ProtNLM"/>
    </source>
</evidence>
<organism evidence="1 2">
    <name type="scientific">Actinoplanes subglobosus</name>
    <dbReference type="NCBI Taxonomy" id="1547892"/>
    <lineage>
        <taxon>Bacteria</taxon>
        <taxon>Bacillati</taxon>
        <taxon>Actinomycetota</taxon>
        <taxon>Actinomycetes</taxon>
        <taxon>Micromonosporales</taxon>
        <taxon>Micromonosporaceae</taxon>
        <taxon>Actinoplanes</taxon>
    </lineage>
</organism>
<gene>
    <name evidence="1" type="ORF">ACFO0C_36310</name>
</gene>
<accession>A0ABV8J8X6</accession>
<keyword evidence="2" id="KW-1185">Reference proteome</keyword>
<comment type="caution">
    <text evidence="1">The sequence shown here is derived from an EMBL/GenBank/DDBJ whole genome shotgun (WGS) entry which is preliminary data.</text>
</comment>
<reference evidence="2" key="1">
    <citation type="journal article" date="2019" name="Int. J. Syst. Evol. Microbiol.">
        <title>The Global Catalogue of Microorganisms (GCM) 10K type strain sequencing project: providing services to taxonomists for standard genome sequencing and annotation.</title>
        <authorList>
            <consortium name="The Broad Institute Genomics Platform"/>
            <consortium name="The Broad Institute Genome Sequencing Center for Infectious Disease"/>
            <person name="Wu L."/>
            <person name="Ma J."/>
        </authorList>
    </citation>
    <scope>NUCLEOTIDE SEQUENCE [LARGE SCALE GENOMIC DNA]</scope>
    <source>
        <strain evidence="2">TBRC 5832</strain>
    </source>
</reference>
<protein>
    <recommendedName>
        <fullName evidence="3">SHOCT domain-containing protein</fullName>
    </recommendedName>
</protein>
<dbReference type="EMBL" id="JBHSBL010000024">
    <property type="protein sequence ID" value="MFC4070425.1"/>
    <property type="molecule type" value="Genomic_DNA"/>
</dbReference>
<proteinExistence type="predicted"/>
<sequence length="97" mass="10353">MAAVLVMFAVILVMKVVGLIALSLVDRPPTPLPTHPDPCLAPLLDLPPPAAPEPERDLLGELRSGRISRDDYRAEMAALAARDARSHPLQSPATPDS</sequence>
<dbReference type="RefSeq" id="WP_378071303.1">
    <property type="nucleotide sequence ID" value="NZ_JBHSBL010000024.1"/>
</dbReference>
<dbReference type="Proteomes" id="UP001595867">
    <property type="component" value="Unassembled WGS sequence"/>
</dbReference>
<name>A0ABV8J8X6_9ACTN</name>